<keyword evidence="2" id="KW-0812">Transmembrane</keyword>
<feature type="non-terminal residue" evidence="3">
    <location>
        <position position="405"/>
    </location>
</feature>
<feature type="region of interest" description="Disordered" evidence="1">
    <location>
        <begin position="1"/>
        <end position="122"/>
    </location>
</feature>
<comment type="caution">
    <text evidence="3">The sequence shown here is derived from an EMBL/GenBank/DDBJ whole genome shotgun (WGS) entry which is preliminary data.</text>
</comment>
<dbReference type="EMBL" id="LFRF01000034">
    <property type="protein sequence ID" value="KND87623.1"/>
    <property type="molecule type" value="Genomic_DNA"/>
</dbReference>
<evidence type="ECO:0000256" key="2">
    <source>
        <dbReference type="SAM" id="Phobius"/>
    </source>
</evidence>
<dbReference type="OrthoDB" id="5417811at2759"/>
<accession>A0A0L0N0I0</accession>
<dbReference type="Proteomes" id="UP000036947">
    <property type="component" value="Unassembled WGS sequence"/>
</dbReference>
<feature type="compositionally biased region" description="Basic and acidic residues" evidence="1">
    <location>
        <begin position="7"/>
        <end position="36"/>
    </location>
</feature>
<keyword evidence="2" id="KW-0472">Membrane</keyword>
<protein>
    <submittedName>
        <fullName evidence="3">Uncharacterized protein</fullName>
    </submittedName>
</protein>
<gene>
    <name evidence="3" type="ORF">TOPH_07743</name>
</gene>
<feature type="region of interest" description="Disordered" evidence="1">
    <location>
        <begin position="151"/>
        <end position="181"/>
    </location>
</feature>
<feature type="compositionally biased region" description="Low complexity" evidence="1">
    <location>
        <begin position="151"/>
        <end position="167"/>
    </location>
</feature>
<keyword evidence="4" id="KW-1185">Reference proteome</keyword>
<keyword evidence="2" id="KW-1133">Transmembrane helix</keyword>
<sequence>MMALGERTMERLRTDLLTRARSERRDTGEPQSDHGQADTQQVEMEQQSPAPRRTRRHLPKLSTLSQAFGHRNQNVEGPKSPAPNHRPPTISSSHYREVEIPALSGTSPPSAASLLPQGSMPLPPEPVATPRVDVQHDGSTPPIQMTAFNGSDPVVSSQASADASNQSHEMTHEGDEESGRRPHPKRFLFCFPWIKSRRVRSQVLTSLVSGIFLCSLVAIYLGLTLTRNIRQGELTIMIILVILAAAAFFCYSIIRLCLLVFQPDRSHRRRTCGPDMLGAGDYVVPPKPIPVVLARDEEAAGIEGGAAKLEPPAYGLWRESVRLTRYAESGPEQVVLAAQRKRGGRDSTARDEDGAKAAVICLRRWDFVRGGSAAEVRGSAAKLGLFIRHGEVASESVDSVVGGYS</sequence>
<reference evidence="3 4" key="1">
    <citation type="journal article" date="2015" name="BMC Genomics">
        <title>The genome of the truffle-parasite Tolypocladium ophioglossoides and the evolution of antifungal peptaibiotics.</title>
        <authorList>
            <person name="Quandt C.A."/>
            <person name="Bushley K.E."/>
            <person name="Spatafora J.W."/>
        </authorList>
    </citation>
    <scope>NUCLEOTIDE SEQUENCE [LARGE SCALE GENOMIC DNA]</scope>
    <source>
        <strain evidence="3 4">CBS 100239</strain>
    </source>
</reference>
<organism evidence="3 4">
    <name type="scientific">Tolypocladium ophioglossoides (strain CBS 100239)</name>
    <name type="common">Snaketongue truffleclub</name>
    <name type="synonym">Elaphocordyceps ophioglossoides</name>
    <dbReference type="NCBI Taxonomy" id="1163406"/>
    <lineage>
        <taxon>Eukaryota</taxon>
        <taxon>Fungi</taxon>
        <taxon>Dikarya</taxon>
        <taxon>Ascomycota</taxon>
        <taxon>Pezizomycotina</taxon>
        <taxon>Sordariomycetes</taxon>
        <taxon>Hypocreomycetidae</taxon>
        <taxon>Hypocreales</taxon>
        <taxon>Ophiocordycipitaceae</taxon>
        <taxon>Tolypocladium</taxon>
    </lineage>
</organism>
<evidence type="ECO:0000313" key="4">
    <source>
        <dbReference type="Proteomes" id="UP000036947"/>
    </source>
</evidence>
<feature type="compositionally biased region" description="Polar residues" evidence="1">
    <location>
        <begin position="37"/>
        <end position="49"/>
    </location>
</feature>
<feature type="transmembrane region" description="Helical" evidence="2">
    <location>
        <begin position="203"/>
        <end position="223"/>
    </location>
</feature>
<dbReference type="AlphaFoldDB" id="A0A0L0N0I0"/>
<evidence type="ECO:0000256" key="1">
    <source>
        <dbReference type="SAM" id="MobiDB-lite"/>
    </source>
</evidence>
<feature type="compositionally biased region" description="Polar residues" evidence="1">
    <location>
        <begin position="62"/>
        <end position="75"/>
    </location>
</feature>
<feature type="compositionally biased region" description="Basic and acidic residues" evidence="1">
    <location>
        <begin position="169"/>
        <end position="180"/>
    </location>
</feature>
<feature type="transmembrane region" description="Helical" evidence="2">
    <location>
        <begin position="235"/>
        <end position="261"/>
    </location>
</feature>
<evidence type="ECO:0000313" key="3">
    <source>
        <dbReference type="EMBL" id="KND87623.1"/>
    </source>
</evidence>
<proteinExistence type="predicted"/>
<name>A0A0L0N0I0_TOLOC</name>